<evidence type="ECO:0000256" key="1">
    <source>
        <dbReference type="SAM" id="MobiDB-lite"/>
    </source>
</evidence>
<organism evidence="2 3">
    <name type="scientific">Frankia canadensis</name>
    <dbReference type="NCBI Taxonomy" id="1836972"/>
    <lineage>
        <taxon>Bacteria</taxon>
        <taxon>Bacillati</taxon>
        <taxon>Actinomycetota</taxon>
        <taxon>Actinomycetes</taxon>
        <taxon>Frankiales</taxon>
        <taxon>Frankiaceae</taxon>
        <taxon>Frankia</taxon>
    </lineage>
</organism>
<sequence>MGTRPQKGHEKPAMPPLKSYLKQLLRPCLQKSWRCAEDFRCGTGQTVGEGHAGRTSAAPRGARCLPPTGPDGRPRWPRTAGRPVSTTLHRHRRDASAVAWASAEPTKPSGAVPAGSRPAPTAPVGTGMAARHDERTRPPAFEFDLPAMPAAAAVSCPEWRPTMSRSRPGWPTMTADQMPNSYNDIGATEGGRTGTGRDRSSAARKDGRARGKPIADRSGSFGAVATRISPPSHNWTPCRTGFTTDAWDQRVSGSAMVIEIHAATTTPGPMPGGGGTIPPPPAAAPDQHIQTHPHGYGDTTPPTTSALRPLRPGEDHAPKITAPDGYRPPTGGGRRGPSRERTLVACPRTGAR</sequence>
<dbReference type="Proteomes" id="UP000234331">
    <property type="component" value="Unassembled WGS sequence"/>
</dbReference>
<reference evidence="2 3" key="1">
    <citation type="submission" date="2017-06" db="EMBL/GenBank/DDBJ databases">
        <authorList>
            <person name="Kim H.J."/>
            <person name="Triplett B.A."/>
        </authorList>
    </citation>
    <scope>NUCLEOTIDE SEQUENCE [LARGE SCALE GENOMIC DNA]</scope>
    <source>
        <strain evidence="2">FRACA_ARgP5</strain>
    </source>
</reference>
<evidence type="ECO:0000313" key="2">
    <source>
        <dbReference type="EMBL" id="SNQ50810.1"/>
    </source>
</evidence>
<feature type="compositionally biased region" description="Polar residues" evidence="1">
    <location>
        <begin position="174"/>
        <end position="183"/>
    </location>
</feature>
<feature type="region of interest" description="Disordered" evidence="1">
    <location>
        <begin position="265"/>
        <end position="352"/>
    </location>
</feature>
<feature type="compositionally biased region" description="Basic and acidic residues" evidence="1">
    <location>
        <begin position="195"/>
        <end position="215"/>
    </location>
</feature>
<dbReference type="EMBL" id="FZMO01000479">
    <property type="protein sequence ID" value="SNQ50810.1"/>
    <property type="molecule type" value="Genomic_DNA"/>
</dbReference>
<protein>
    <submittedName>
        <fullName evidence="2">Uncharacterized protein</fullName>
    </submittedName>
</protein>
<feature type="region of interest" description="Disordered" evidence="1">
    <location>
        <begin position="159"/>
        <end position="228"/>
    </location>
</feature>
<proteinExistence type="predicted"/>
<evidence type="ECO:0000313" key="3">
    <source>
        <dbReference type="Proteomes" id="UP000234331"/>
    </source>
</evidence>
<gene>
    <name evidence="2" type="ORF">FRACA_530033</name>
</gene>
<accession>A0A2I2KYS7</accession>
<dbReference type="AlphaFoldDB" id="A0A2I2KYS7"/>
<name>A0A2I2KYS7_9ACTN</name>
<feature type="region of interest" description="Disordered" evidence="1">
    <location>
        <begin position="41"/>
        <end position="129"/>
    </location>
</feature>
<keyword evidence="3" id="KW-1185">Reference proteome</keyword>